<evidence type="ECO:0000313" key="1">
    <source>
        <dbReference type="EMBL" id="WAQ96365.1"/>
    </source>
</evidence>
<reference evidence="1" key="1">
    <citation type="submission" date="2022-11" db="EMBL/GenBank/DDBJ databases">
        <title>Centuries of genome instability and evolution in soft-shell clam transmissible cancer (bioRxiv).</title>
        <authorList>
            <person name="Hart S.F.M."/>
            <person name="Yonemitsu M.A."/>
            <person name="Giersch R.M."/>
            <person name="Beal B.F."/>
            <person name="Arriagada G."/>
            <person name="Davis B.W."/>
            <person name="Ostrander E.A."/>
            <person name="Goff S.P."/>
            <person name="Metzger M.J."/>
        </authorList>
    </citation>
    <scope>NUCLEOTIDE SEQUENCE</scope>
    <source>
        <strain evidence="1">MELC-2E11</strain>
        <tissue evidence="1">Siphon/mantle</tissue>
    </source>
</reference>
<name>A0ABY7DMZ2_MYAAR</name>
<dbReference type="EMBL" id="CP111013">
    <property type="protein sequence ID" value="WAQ96365.1"/>
    <property type="molecule type" value="Genomic_DNA"/>
</dbReference>
<gene>
    <name evidence="1" type="ORF">MAR_029055</name>
</gene>
<dbReference type="Proteomes" id="UP001164746">
    <property type="component" value="Chromosome 2"/>
</dbReference>
<feature type="non-terminal residue" evidence="1">
    <location>
        <position position="1"/>
    </location>
</feature>
<sequence length="170" mass="19471">MTLYRKLAHLLNVKLTICTIDSEVVAPEEPIPVLHKLHSVDFFYKDSVDLKSSMCENNFETYFKSLNCKQDECFLIENSTKGQHKMLRKIIDILEEAPVVEDFTMDMKQVVCSQATNERQDGIQQHMLKLLALSFLPPGEIPYWCKKLKNKLLEEGAELVPLQAQLVGEG</sequence>
<protein>
    <submittedName>
        <fullName evidence="1">Uncharacterized protein</fullName>
    </submittedName>
</protein>
<proteinExistence type="predicted"/>
<organism evidence="1 2">
    <name type="scientific">Mya arenaria</name>
    <name type="common">Soft-shell clam</name>
    <dbReference type="NCBI Taxonomy" id="6604"/>
    <lineage>
        <taxon>Eukaryota</taxon>
        <taxon>Metazoa</taxon>
        <taxon>Spiralia</taxon>
        <taxon>Lophotrochozoa</taxon>
        <taxon>Mollusca</taxon>
        <taxon>Bivalvia</taxon>
        <taxon>Autobranchia</taxon>
        <taxon>Heteroconchia</taxon>
        <taxon>Euheterodonta</taxon>
        <taxon>Imparidentia</taxon>
        <taxon>Neoheterodontei</taxon>
        <taxon>Myida</taxon>
        <taxon>Myoidea</taxon>
        <taxon>Myidae</taxon>
        <taxon>Mya</taxon>
    </lineage>
</organism>
<keyword evidence="2" id="KW-1185">Reference proteome</keyword>
<evidence type="ECO:0000313" key="2">
    <source>
        <dbReference type="Proteomes" id="UP001164746"/>
    </source>
</evidence>
<accession>A0ABY7DMZ2</accession>